<feature type="compositionally biased region" description="Low complexity" evidence="1">
    <location>
        <begin position="7"/>
        <end position="16"/>
    </location>
</feature>
<feature type="compositionally biased region" description="Basic and acidic residues" evidence="1">
    <location>
        <begin position="49"/>
        <end position="60"/>
    </location>
</feature>
<dbReference type="GO" id="GO:0003677">
    <property type="term" value="F:DNA binding"/>
    <property type="evidence" value="ECO:0007669"/>
    <property type="project" value="InterPro"/>
</dbReference>
<protein>
    <submittedName>
        <fullName evidence="2">Cystathionine gamma-lyase</fullName>
        <ecNumber evidence="2">4.4.1.1</ecNumber>
    </submittedName>
</protein>
<dbReference type="GO" id="GO:0016829">
    <property type="term" value="F:lyase activity"/>
    <property type="evidence" value="ECO:0007669"/>
    <property type="project" value="UniProtKB-KW"/>
</dbReference>
<dbReference type="PRINTS" id="PR00929">
    <property type="entry name" value="ATHOOK"/>
</dbReference>
<feature type="compositionally biased region" description="Basic residues" evidence="1">
    <location>
        <begin position="32"/>
        <end position="48"/>
    </location>
</feature>
<feature type="compositionally biased region" description="Basic and acidic residues" evidence="1">
    <location>
        <begin position="17"/>
        <end position="31"/>
    </location>
</feature>
<name>A0A6J4NGU7_9ACTN</name>
<feature type="region of interest" description="Disordered" evidence="1">
    <location>
        <begin position="1"/>
        <end position="209"/>
    </location>
</feature>
<organism evidence="2">
    <name type="scientific">uncultured Nocardioides sp</name>
    <dbReference type="NCBI Taxonomy" id="198441"/>
    <lineage>
        <taxon>Bacteria</taxon>
        <taxon>Bacillati</taxon>
        <taxon>Actinomycetota</taxon>
        <taxon>Actinomycetes</taxon>
        <taxon>Propionibacteriales</taxon>
        <taxon>Nocardioidaceae</taxon>
        <taxon>Nocardioides</taxon>
        <taxon>environmental samples</taxon>
    </lineage>
</organism>
<reference evidence="2" key="1">
    <citation type="submission" date="2020-02" db="EMBL/GenBank/DDBJ databases">
        <authorList>
            <person name="Meier V. D."/>
        </authorList>
    </citation>
    <scope>NUCLEOTIDE SEQUENCE</scope>
    <source>
        <strain evidence="2">AVDCRST_MAG60</strain>
    </source>
</reference>
<accession>A0A6J4NGU7</accession>
<feature type="non-terminal residue" evidence="2">
    <location>
        <position position="209"/>
    </location>
</feature>
<sequence>RGRQHLRLAVPPAAADAGRRRGGALDDEVRRWALRRRRGRPRRARPRAGRQDRLPPELHGRRLRPLRRVLDPPRTQDAGCAHGPPLRQRGEGRRLPRLAPQGGRGHLPGSCGPPRPRGGCETDEAVRRHRQLPGHRRRAARARRVREGRGLHARRVAGWHRVAHRAPRPDDARERRRHRPRGPCRPHPVECGHRDRRGPAGRPRPRPRL</sequence>
<feature type="compositionally biased region" description="Basic residues" evidence="1">
    <location>
        <begin position="151"/>
        <end position="166"/>
    </location>
</feature>
<gene>
    <name evidence="2" type="ORF">AVDCRST_MAG60-1150</name>
</gene>
<dbReference type="AlphaFoldDB" id="A0A6J4NGU7"/>
<feature type="compositionally biased region" description="Basic residues" evidence="1">
    <location>
        <begin position="127"/>
        <end position="144"/>
    </location>
</feature>
<evidence type="ECO:0000256" key="1">
    <source>
        <dbReference type="SAM" id="MobiDB-lite"/>
    </source>
</evidence>
<feature type="non-terminal residue" evidence="2">
    <location>
        <position position="1"/>
    </location>
</feature>
<keyword evidence="2" id="KW-0456">Lyase</keyword>
<dbReference type="EMBL" id="CADCUN010000120">
    <property type="protein sequence ID" value="CAA9384790.1"/>
    <property type="molecule type" value="Genomic_DNA"/>
</dbReference>
<feature type="compositionally biased region" description="Basic residues" evidence="1">
    <location>
        <begin position="175"/>
        <end position="184"/>
    </location>
</feature>
<dbReference type="InterPro" id="IPR017956">
    <property type="entry name" value="AT_hook_DNA-bd_motif"/>
</dbReference>
<proteinExistence type="predicted"/>
<dbReference type="EC" id="4.4.1.1" evidence="2"/>
<evidence type="ECO:0000313" key="2">
    <source>
        <dbReference type="EMBL" id="CAA9384790.1"/>
    </source>
</evidence>